<feature type="compositionally biased region" description="Low complexity" evidence="1">
    <location>
        <begin position="71"/>
        <end position="83"/>
    </location>
</feature>
<feature type="compositionally biased region" description="Acidic residues" evidence="1">
    <location>
        <begin position="466"/>
        <end position="478"/>
    </location>
</feature>
<organism evidence="2 3">
    <name type="scientific">Corynespora cassiicola Philippines</name>
    <dbReference type="NCBI Taxonomy" id="1448308"/>
    <lineage>
        <taxon>Eukaryota</taxon>
        <taxon>Fungi</taxon>
        <taxon>Dikarya</taxon>
        <taxon>Ascomycota</taxon>
        <taxon>Pezizomycotina</taxon>
        <taxon>Dothideomycetes</taxon>
        <taxon>Pleosporomycetidae</taxon>
        <taxon>Pleosporales</taxon>
        <taxon>Corynesporascaceae</taxon>
        <taxon>Corynespora</taxon>
    </lineage>
</organism>
<dbReference type="STRING" id="1448308.A0A2T2NM53"/>
<proteinExistence type="predicted"/>
<evidence type="ECO:0000256" key="1">
    <source>
        <dbReference type="SAM" id="MobiDB-lite"/>
    </source>
</evidence>
<feature type="compositionally biased region" description="Polar residues" evidence="1">
    <location>
        <begin position="538"/>
        <end position="547"/>
    </location>
</feature>
<feature type="region of interest" description="Disordered" evidence="1">
    <location>
        <begin position="340"/>
        <end position="478"/>
    </location>
</feature>
<dbReference type="EMBL" id="KZ678136">
    <property type="protein sequence ID" value="PSN66512.1"/>
    <property type="molecule type" value="Genomic_DNA"/>
</dbReference>
<feature type="region of interest" description="Disordered" evidence="1">
    <location>
        <begin position="1"/>
        <end position="327"/>
    </location>
</feature>
<reference evidence="2 3" key="1">
    <citation type="journal article" date="2018" name="Front. Microbiol.">
        <title>Genome-Wide Analysis of Corynespora cassiicola Leaf Fall Disease Putative Effectors.</title>
        <authorList>
            <person name="Lopez D."/>
            <person name="Ribeiro S."/>
            <person name="Label P."/>
            <person name="Fumanal B."/>
            <person name="Venisse J.S."/>
            <person name="Kohler A."/>
            <person name="de Oliveira R.R."/>
            <person name="Labutti K."/>
            <person name="Lipzen A."/>
            <person name="Lail K."/>
            <person name="Bauer D."/>
            <person name="Ohm R.A."/>
            <person name="Barry K.W."/>
            <person name="Spatafora J."/>
            <person name="Grigoriev I.V."/>
            <person name="Martin F.M."/>
            <person name="Pujade-Renaud V."/>
        </authorList>
    </citation>
    <scope>NUCLEOTIDE SEQUENCE [LARGE SCALE GENOMIC DNA]</scope>
    <source>
        <strain evidence="2 3">Philippines</strain>
    </source>
</reference>
<sequence>MAQIALPRQHVTQAPPSAAAGSPLYQRRSASTAGPVELIPNPDFTFPMRDPDSTSSESAPASNPRPMSLQPPSGARRGSAPAGRRQKSVSALPDFSFNPAGPSTSKPANTTPPHSPLLATPTTPSRSIGGHRRGGSEFIGGDARAGGAPPMLSTSPTKSDDGISSSGGLRPVAPHGRRGHAHRRSAAISSHDLSAIINPPPPPPPARAGSAPVTPMEGDEFKFGHSVNKSMSQPSLRGNSSFNESPDASRRPPSRARVGFSDKVEYIRPLSTISSETEVSTIRGHSTTNSLSSIISGAGTSSPKTARTGRPSLSTTPEDEGRPSTAGAILDNYKNAHFGEELFNRKRPSSAVSPNSPTAVACPNSPRLPAKRRGFFRLRGDHGSPALQASASDPSMSVLLDSPLPSPMVEDEDTADDSERPKSNSRKAGRKPRKVKSWANSIITKKGKSGKKSKVRPPTPPPESVPDAEDTDASEDLDLEARLNFDIDNTVTIVSPTEAAAPKIETDISSWKPRELKRVDSDTMSPVIDLDAALGPFNTPQGPNANGRQRGFGAHRRAMHSAGGLLQHHRRTESAPELVPFEHRPTTAAKTSPMADVFEEDEPEEEASEAKTPPKSPAMLAYEPEEQAEEPKIQVVETEGSHNGPSINWNFNDTPIKKRKDRVRQDSSPPLSPLAVPPSASSPKQPKTAIDVSPVEVVEDYEEPRTSSLTHSSDSTVTQIPIEETKENQSVMNVGLPLPQQTLMTPDTFTSSFSSPDFRSSQASLDTPRLGTAASSMTDYRAMSSPQFGEPGPELRISVDDVPSLTSSRSTMTSAMQSAFPMMSPRNPGDRSASLCSVPSDVDSRRRKRSSIASLSRLINHSSSFGEKSKLSIEQRPHSEYLEPSKDSKKRHKRLSKLMQFWKPKDTSRA</sequence>
<feature type="compositionally biased region" description="Polar residues" evidence="1">
    <location>
        <begin position="283"/>
        <end position="316"/>
    </location>
</feature>
<feature type="compositionally biased region" description="Polar residues" evidence="1">
    <location>
        <begin position="804"/>
        <end position="817"/>
    </location>
</feature>
<evidence type="ECO:0000313" key="3">
    <source>
        <dbReference type="Proteomes" id="UP000240883"/>
    </source>
</evidence>
<dbReference type="Proteomes" id="UP000240883">
    <property type="component" value="Unassembled WGS sequence"/>
</dbReference>
<feature type="compositionally biased region" description="Basic residues" evidence="1">
    <location>
        <begin position="423"/>
        <end position="436"/>
    </location>
</feature>
<feature type="compositionally biased region" description="Acidic residues" evidence="1">
    <location>
        <begin position="597"/>
        <end position="607"/>
    </location>
</feature>
<feature type="region of interest" description="Disordered" evidence="1">
    <location>
        <begin position="742"/>
        <end position="769"/>
    </location>
</feature>
<dbReference type="OrthoDB" id="5406427at2759"/>
<keyword evidence="3" id="KW-1185">Reference proteome</keyword>
<feature type="compositionally biased region" description="Low complexity" evidence="1">
    <location>
        <begin position="745"/>
        <end position="761"/>
    </location>
</feature>
<feature type="compositionally biased region" description="Polar residues" evidence="1">
    <location>
        <begin position="101"/>
        <end position="112"/>
    </location>
</feature>
<feature type="region of interest" description="Disordered" evidence="1">
    <location>
        <begin position="782"/>
        <end position="910"/>
    </location>
</feature>
<protein>
    <recommendedName>
        <fullName evidence="4">Cell wall proline rich protein</fullName>
    </recommendedName>
</protein>
<feature type="compositionally biased region" description="Basic residues" evidence="1">
    <location>
        <begin position="445"/>
        <end position="455"/>
    </location>
</feature>
<name>A0A2T2NM53_CORCC</name>
<feature type="compositionally biased region" description="Polar residues" evidence="1">
    <location>
        <begin position="852"/>
        <end position="866"/>
    </location>
</feature>
<feature type="compositionally biased region" description="Polar residues" evidence="1">
    <location>
        <begin position="152"/>
        <end position="167"/>
    </location>
</feature>
<evidence type="ECO:0008006" key="4">
    <source>
        <dbReference type="Google" id="ProtNLM"/>
    </source>
</evidence>
<feature type="compositionally biased region" description="Polar residues" evidence="1">
    <location>
        <begin position="227"/>
        <end position="246"/>
    </location>
</feature>
<feature type="region of interest" description="Disordered" evidence="1">
    <location>
        <begin position="533"/>
        <end position="718"/>
    </location>
</feature>
<gene>
    <name evidence="2" type="ORF">BS50DRAFT_589240</name>
</gene>
<feature type="compositionally biased region" description="Polar residues" evidence="1">
    <location>
        <begin position="641"/>
        <end position="653"/>
    </location>
</feature>
<evidence type="ECO:0000313" key="2">
    <source>
        <dbReference type="EMBL" id="PSN66512.1"/>
    </source>
</evidence>
<dbReference type="AlphaFoldDB" id="A0A2T2NM53"/>
<feature type="compositionally biased region" description="Low complexity" evidence="1">
    <location>
        <begin position="271"/>
        <end position="282"/>
    </location>
</feature>
<feature type="compositionally biased region" description="Polar residues" evidence="1">
    <location>
        <begin position="706"/>
        <end position="718"/>
    </location>
</feature>
<feature type="compositionally biased region" description="Basic and acidic residues" evidence="1">
    <location>
        <begin position="867"/>
        <end position="887"/>
    </location>
</feature>
<accession>A0A2T2NM53</accession>
<feature type="compositionally biased region" description="Basic residues" evidence="1">
    <location>
        <begin position="175"/>
        <end position="185"/>
    </location>
</feature>